<evidence type="ECO:0000256" key="1">
    <source>
        <dbReference type="ARBA" id="ARBA00004141"/>
    </source>
</evidence>
<organism evidence="10 12">
    <name type="scientific">Enterococcus avium</name>
    <name type="common">Streptococcus avium</name>
    <dbReference type="NCBI Taxonomy" id="33945"/>
    <lineage>
        <taxon>Bacteria</taxon>
        <taxon>Bacillati</taxon>
        <taxon>Bacillota</taxon>
        <taxon>Bacilli</taxon>
        <taxon>Lactobacillales</taxon>
        <taxon>Enterococcaceae</taxon>
        <taxon>Enterococcus</taxon>
    </lineage>
</organism>
<sequence length="143" mass="15786">MKLIVFSAGGTLLDYLFGGSVPIIGIFLSMTGLDLLTGYGKALKSHTWASSINLYGLFTKFITFSTIICAAALDKIAPIVGITLPVNVALIWTVLLIIYEIGSILENAHDFGLKITWLQKWLQIFESKVDDYPDKDDQENNVQ</sequence>
<proteinExistence type="inferred from homology"/>
<dbReference type="GeneID" id="69568780"/>
<dbReference type="Proteomes" id="UP001260773">
    <property type="component" value="Unassembled WGS sequence"/>
</dbReference>
<dbReference type="EMBL" id="RYZS01000001">
    <property type="protein sequence ID" value="RVU96132.1"/>
    <property type="molecule type" value="Genomic_DNA"/>
</dbReference>
<name>A0A2N8PXT2_ENTAV</name>
<dbReference type="Proteomes" id="UP001264335">
    <property type="component" value="Unassembled WGS sequence"/>
</dbReference>
<reference evidence="10 12" key="1">
    <citation type="submission" date="2017-10" db="EMBL/GenBank/DDBJ databases">
        <title>FDA dAtabase for Regulatory Grade micrObial Sequences (FDA-ARGOS): Supporting development and validation of Infectious Disease Dx tests.</title>
        <authorList>
            <person name="Campos J."/>
            <person name="Goldberg B."/>
            <person name="Tallon L.J."/>
            <person name="Sadzewicz L."/>
            <person name="Sengamalay N."/>
            <person name="Ott S."/>
            <person name="Godinez A."/>
            <person name="Nagaraj S."/>
            <person name="Vyas G."/>
            <person name="Aluvathingal J."/>
            <person name="Nadendla S."/>
            <person name="Geyer C."/>
            <person name="Nandy P."/>
            <person name="Hobson J."/>
            <person name="Sichtig H."/>
        </authorList>
    </citation>
    <scope>NUCLEOTIDE SEQUENCE [LARGE SCALE GENOMIC DNA]</scope>
    <source>
        <strain evidence="10 12">FDAARGOS_185</strain>
    </source>
</reference>
<dbReference type="EMBL" id="JARPWY010000010">
    <property type="protein sequence ID" value="MDT2513741.1"/>
    <property type="molecule type" value="Genomic_DNA"/>
</dbReference>
<dbReference type="InterPro" id="IPR006480">
    <property type="entry name" value="Phage_holin_4_1"/>
</dbReference>
<feature type="transmembrane region" description="Helical" evidence="6">
    <location>
        <begin position="79"/>
        <end position="99"/>
    </location>
</feature>
<evidence type="ECO:0000313" key="12">
    <source>
        <dbReference type="Proteomes" id="UP000316316"/>
    </source>
</evidence>
<evidence type="ECO:0000313" key="7">
    <source>
        <dbReference type="EMBL" id="MDT2400815.1"/>
    </source>
</evidence>
<dbReference type="AlphaFoldDB" id="A0A2N8PXT2"/>
<accession>A0A2N8PXT2</accession>
<evidence type="ECO:0000256" key="3">
    <source>
        <dbReference type="ARBA" id="ARBA00022989"/>
    </source>
</evidence>
<reference evidence="9 11" key="2">
    <citation type="submission" date="2018-12" db="EMBL/GenBank/DDBJ databases">
        <title>A novel vanA-carrying plasmid in a clinical isolate of Enterococcus avium.</title>
        <authorList>
            <person name="Bernasconi O.J."/>
            <person name="Luzzaro F."/>
            <person name="Endimiani A."/>
        </authorList>
    </citation>
    <scope>NUCLEOTIDE SEQUENCE [LARGE SCALE GENOMIC DNA]</scope>
    <source>
        <strain evidence="9 11">LC0559/18</strain>
    </source>
</reference>
<evidence type="ECO:0000256" key="6">
    <source>
        <dbReference type="SAM" id="Phobius"/>
    </source>
</evidence>
<dbReference type="EMBL" id="PDXQ01000001">
    <property type="protein sequence ID" value="TRZ33198.1"/>
    <property type="molecule type" value="Genomic_DNA"/>
</dbReference>
<evidence type="ECO:0000313" key="13">
    <source>
        <dbReference type="Proteomes" id="UP001264335"/>
    </source>
</evidence>
<evidence type="ECO:0000256" key="5">
    <source>
        <dbReference type="ARBA" id="ARBA00023600"/>
    </source>
</evidence>
<evidence type="ECO:0000313" key="9">
    <source>
        <dbReference type="EMBL" id="RVU96132.1"/>
    </source>
</evidence>
<evidence type="ECO:0000313" key="11">
    <source>
        <dbReference type="Proteomes" id="UP000288388"/>
    </source>
</evidence>
<dbReference type="Proteomes" id="UP000288388">
    <property type="component" value="Unassembled WGS sequence"/>
</dbReference>
<evidence type="ECO:0000256" key="2">
    <source>
        <dbReference type="ARBA" id="ARBA00022692"/>
    </source>
</evidence>
<keyword evidence="4 6" id="KW-0472">Membrane</keyword>
<evidence type="ECO:0000313" key="10">
    <source>
        <dbReference type="EMBL" id="TRZ33198.1"/>
    </source>
</evidence>
<dbReference type="Pfam" id="PF05105">
    <property type="entry name" value="Phage_holin_4_1"/>
    <property type="match status" value="1"/>
</dbReference>
<evidence type="ECO:0000256" key="4">
    <source>
        <dbReference type="ARBA" id="ARBA00023136"/>
    </source>
</evidence>
<dbReference type="NCBIfam" id="TIGR01593">
    <property type="entry name" value="holin_tox_secr"/>
    <property type="match status" value="1"/>
</dbReference>
<comment type="similarity">
    <text evidence="5">Belongs to the bacteriophage holin family. Cp-1 holin subfamily.</text>
</comment>
<keyword evidence="3 6" id="KW-1133">Transmembrane helix</keyword>
<dbReference type="Proteomes" id="UP000316316">
    <property type="component" value="Unassembled WGS sequence"/>
</dbReference>
<keyword evidence="2 6" id="KW-0812">Transmembrane</keyword>
<gene>
    <name evidence="10" type="ORF">AUF17_03530</name>
    <name evidence="9" type="ORF">EK398_15475</name>
    <name evidence="7" type="ORF">P7D43_00405</name>
    <name evidence="8" type="ORF">P7D79_05780</name>
</gene>
<feature type="transmembrane region" description="Helical" evidence="6">
    <location>
        <begin position="20"/>
        <end position="40"/>
    </location>
</feature>
<dbReference type="RefSeq" id="WP_016181381.1">
    <property type="nucleotide sequence ID" value="NZ_CAAKNX010000141.1"/>
</dbReference>
<dbReference type="GO" id="GO:0016020">
    <property type="term" value="C:membrane"/>
    <property type="evidence" value="ECO:0007669"/>
    <property type="project" value="UniProtKB-SubCell"/>
</dbReference>
<protein>
    <submittedName>
        <fullName evidence="7 10">Holin</fullName>
    </submittedName>
</protein>
<dbReference type="EMBL" id="JARPWH010000001">
    <property type="protein sequence ID" value="MDT2400815.1"/>
    <property type="molecule type" value="Genomic_DNA"/>
</dbReference>
<comment type="subcellular location">
    <subcellularLocation>
        <location evidence="1">Membrane</location>
        <topology evidence="1">Multi-pass membrane protein</topology>
    </subcellularLocation>
</comment>
<reference evidence="7 13" key="3">
    <citation type="submission" date="2023-03" db="EMBL/GenBank/DDBJ databases">
        <authorList>
            <person name="Shen W."/>
            <person name="Cai J."/>
        </authorList>
    </citation>
    <scope>NUCLEOTIDE SEQUENCE</scope>
    <source>
        <strain evidence="7">P33-2</strain>
        <strain evidence="8 13">Y2</strain>
    </source>
</reference>
<evidence type="ECO:0000313" key="8">
    <source>
        <dbReference type="EMBL" id="MDT2513741.1"/>
    </source>
</evidence>
<comment type="caution">
    <text evidence="10">The sequence shown here is derived from an EMBL/GenBank/DDBJ whole genome shotgun (WGS) entry which is preliminary data.</text>
</comment>
<feature type="transmembrane region" description="Helical" evidence="6">
    <location>
        <begin position="52"/>
        <end position="73"/>
    </location>
</feature>